<gene>
    <name evidence="5" type="ORF">CIG1485E_0785</name>
</gene>
<dbReference type="EC" id="2.7.7.65" evidence="1"/>
<dbReference type="InterPro" id="IPR029787">
    <property type="entry name" value="Nucleotide_cyclase"/>
</dbReference>
<proteinExistence type="predicted"/>
<dbReference type="RefSeq" id="WP_038453946.1">
    <property type="nucleotide sequence ID" value="NZ_CP009043.1"/>
</dbReference>
<dbReference type="SUPFAM" id="SSF55073">
    <property type="entry name" value="Nucleotide cyclase"/>
    <property type="match status" value="1"/>
</dbReference>
<evidence type="ECO:0000313" key="6">
    <source>
        <dbReference type="Proteomes" id="UP000028486"/>
    </source>
</evidence>
<protein>
    <recommendedName>
        <fullName evidence="1">diguanylate cyclase</fullName>
        <ecNumber evidence="1">2.7.7.65</ecNumber>
    </recommendedName>
</protein>
<dbReference type="NCBIfam" id="TIGR00254">
    <property type="entry name" value="GGDEF"/>
    <property type="match status" value="1"/>
</dbReference>
<keyword evidence="3" id="KW-0175">Coiled coil</keyword>
<dbReference type="InterPro" id="IPR000160">
    <property type="entry name" value="GGDEF_dom"/>
</dbReference>
<evidence type="ECO:0000259" key="4">
    <source>
        <dbReference type="PROSITE" id="PS50887"/>
    </source>
</evidence>
<feature type="domain" description="GGDEF" evidence="4">
    <location>
        <begin position="382"/>
        <end position="513"/>
    </location>
</feature>
<dbReference type="PATRIC" id="fig|1244531.5.peg.783"/>
<reference evidence="6" key="1">
    <citation type="journal article" date="2014" name="Genome Announc.">
        <title>Complete Genome Sequence of Campylobacter iguaniorum Strain 1485ET, Isolated from a Bearded Dragon (Pogona vitticeps).</title>
        <authorList>
            <person name="Gilbert M.J."/>
            <person name="Miller W.G."/>
            <person name="Yee E."/>
            <person name="Kik M."/>
            <person name="Wagenaar J.A."/>
            <person name="Duim B."/>
        </authorList>
    </citation>
    <scope>NUCLEOTIDE SEQUENCE [LARGE SCALE GENOMIC DNA]</scope>
    <source>
        <strain evidence="6">1485E</strain>
    </source>
</reference>
<dbReference type="FunFam" id="3.30.70.270:FF:000001">
    <property type="entry name" value="Diguanylate cyclase domain protein"/>
    <property type="match status" value="1"/>
</dbReference>
<accession>A0A076F8R7</accession>
<keyword evidence="6" id="KW-1185">Reference proteome</keyword>
<dbReference type="InterPro" id="IPR043128">
    <property type="entry name" value="Rev_trsase/Diguanyl_cyclase"/>
</dbReference>
<evidence type="ECO:0000313" key="5">
    <source>
        <dbReference type="EMBL" id="AII14630.1"/>
    </source>
</evidence>
<dbReference type="GO" id="GO:0052621">
    <property type="term" value="F:diguanylate cyclase activity"/>
    <property type="evidence" value="ECO:0007669"/>
    <property type="project" value="UniProtKB-EC"/>
</dbReference>
<dbReference type="EMBL" id="CP009043">
    <property type="protein sequence ID" value="AII14630.1"/>
    <property type="molecule type" value="Genomic_DNA"/>
</dbReference>
<evidence type="ECO:0000256" key="3">
    <source>
        <dbReference type="SAM" id="Coils"/>
    </source>
</evidence>
<dbReference type="OrthoDB" id="9779960at2"/>
<sequence>MASIINEVIKDAIKEANAKHLVLTPDNYYSVFCEVAKKRGIVVEDCQKLEKYMSKLDSPYQLELKKMNVKNVDELFAYISSRLNRLNPADTTKLLQSLVILNKRILQSINVLHNTEAKNLSNVSLQTINRQVSVDSVELMKDKWFNFLSNYDDSYLKKLEPYGIKQSDDIQKIINILLKAKLNPSENLDLKDIAELVVAALVPSIASSMNDELASISSELSKQPELLQSTGMQDDIKRFILKRVDLDKNEFKNKIGTLDEILNDIDSKISHFISISSTSQTGVKTIKQDLHGVNIAGDYTLVKEKLINIANSLDIEISDFLSKMNESDKTIKALQSKVSELEAKLDEAREEIQNDFLTGVGSKKAFNIELNRIESVYQRYGVEYCICFFDIDHFKTVNDTYGHDAGDTILSTVGKILKKYSRDVDFVGRYGGEEFVVILPRTSKQDAILFAQKILKSISGFKFIYKDEEIRITISCGVASRIKHATSKETLQKADEHLYEAKNSGRNCIKYGQ</sequence>
<dbReference type="AlphaFoldDB" id="A0A076F8R7"/>
<organism evidence="5 6">
    <name type="scientific">Campylobacter iguaniorum</name>
    <dbReference type="NCBI Taxonomy" id="1244531"/>
    <lineage>
        <taxon>Bacteria</taxon>
        <taxon>Pseudomonadati</taxon>
        <taxon>Campylobacterota</taxon>
        <taxon>Epsilonproteobacteria</taxon>
        <taxon>Campylobacterales</taxon>
        <taxon>Campylobacteraceae</taxon>
        <taxon>Campylobacter</taxon>
    </lineage>
</organism>
<name>A0A076F8R7_9BACT</name>
<dbReference type="KEGG" id="caj:CIG1485E_0785"/>
<dbReference type="STRING" id="1244531.CIG2463D_0786"/>
<feature type="coiled-coil region" evidence="3">
    <location>
        <begin position="324"/>
        <end position="358"/>
    </location>
</feature>
<dbReference type="Gene3D" id="3.30.70.270">
    <property type="match status" value="1"/>
</dbReference>
<dbReference type="SMART" id="SM00267">
    <property type="entry name" value="GGDEF"/>
    <property type="match status" value="1"/>
</dbReference>
<dbReference type="InterPro" id="IPR050469">
    <property type="entry name" value="Diguanylate_Cyclase"/>
</dbReference>
<dbReference type="Proteomes" id="UP000028486">
    <property type="component" value="Chromosome"/>
</dbReference>
<evidence type="ECO:0000256" key="2">
    <source>
        <dbReference type="ARBA" id="ARBA00034247"/>
    </source>
</evidence>
<dbReference type="PANTHER" id="PTHR45138:SF9">
    <property type="entry name" value="DIGUANYLATE CYCLASE DGCM-RELATED"/>
    <property type="match status" value="1"/>
</dbReference>
<comment type="catalytic activity">
    <reaction evidence="2">
        <text>2 GTP = 3',3'-c-di-GMP + 2 diphosphate</text>
        <dbReference type="Rhea" id="RHEA:24898"/>
        <dbReference type="ChEBI" id="CHEBI:33019"/>
        <dbReference type="ChEBI" id="CHEBI:37565"/>
        <dbReference type="ChEBI" id="CHEBI:58805"/>
        <dbReference type="EC" id="2.7.7.65"/>
    </reaction>
</comment>
<dbReference type="Pfam" id="PF00990">
    <property type="entry name" value="GGDEF"/>
    <property type="match status" value="1"/>
</dbReference>
<dbReference type="CDD" id="cd01949">
    <property type="entry name" value="GGDEF"/>
    <property type="match status" value="1"/>
</dbReference>
<dbReference type="PROSITE" id="PS50887">
    <property type="entry name" value="GGDEF"/>
    <property type="match status" value="1"/>
</dbReference>
<dbReference type="eggNOG" id="COG3706">
    <property type="taxonomic scope" value="Bacteria"/>
</dbReference>
<dbReference type="PANTHER" id="PTHR45138">
    <property type="entry name" value="REGULATORY COMPONENTS OF SENSORY TRANSDUCTION SYSTEM"/>
    <property type="match status" value="1"/>
</dbReference>
<dbReference type="HOGENOM" id="CLU_039381_0_0_7"/>
<evidence type="ECO:0000256" key="1">
    <source>
        <dbReference type="ARBA" id="ARBA00012528"/>
    </source>
</evidence>